<dbReference type="EMBL" id="JSCE01000251">
    <property type="protein sequence ID" value="KHM47252.1"/>
    <property type="molecule type" value="Genomic_DNA"/>
</dbReference>
<dbReference type="RefSeq" id="WP_039212125.1">
    <property type="nucleotide sequence ID" value="NZ_JSCE01000251.1"/>
</dbReference>
<keyword evidence="4" id="KW-0630">Potassium</keyword>
<organism evidence="9 10">
    <name type="scientific">Anaerovibrio lipolyticus</name>
    <dbReference type="NCBI Taxonomy" id="82374"/>
    <lineage>
        <taxon>Bacteria</taxon>
        <taxon>Bacillati</taxon>
        <taxon>Bacillota</taxon>
        <taxon>Negativicutes</taxon>
        <taxon>Selenomonadales</taxon>
        <taxon>Selenomonadaceae</taxon>
        <taxon>Anaerovibrio</taxon>
    </lineage>
</organism>
<dbReference type="STRING" id="82374.NZ47_13575"/>
<dbReference type="eggNOG" id="COG0569">
    <property type="taxonomic scope" value="Bacteria"/>
</dbReference>
<accession>A0A0B2JMY5</accession>
<dbReference type="SUPFAM" id="SSF116726">
    <property type="entry name" value="TrkA C-terminal domain-like"/>
    <property type="match status" value="2"/>
</dbReference>
<keyword evidence="6" id="KW-0406">Ion transport</keyword>
<evidence type="ECO:0000259" key="7">
    <source>
        <dbReference type="PROSITE" id="PS51201"/>
    </source>
</evidence>
<dbReference type="GO" id="GO:0015079">
    <property type="term" value="F:potassium ion transmembrane transporter activity"/>
    <property type="evidence" value="ECO:0007669"/>
    <property type="project" value="InterPro"/>
</dbReference>
<evidence type="ECO:0000256" key="5">
    <source>
        <dbReference type="ARBA" id="ARBA00023027"/>
    </source>
</evidence>
<dbReference type="PANTHER" id="PTHR43833:SF5">
    <property type="entry name" value="TRK SYSTEM POTASSIUM UPTAKE PROTEIN TRKA"/>
    <property type="match status" value="1"/>
</dbReference>
<dbReference type="NCBIfam" id="NF007041">
    <property type="entry name" value="PRK09496.3-4"/>
    <property type="match status" value="1"/>
</dbReference>
<keyword evidence="2" id="KW-0813">Transport</keyword>
<dbReference type="InterPro" id="IPR036291">
    <property type="entry name" value="NAD(P)-bd_dom_sf"/>
</dbReference>
<dbReference type="PRINTS" id="PR00335">
    <property type="entry name" value="KUPTAKETRKA"/>
</dbReference>
<dbReference type="InterPro" id="IPR003148">
    <property type="entry name" value="RCK_N"/>
</dbReference>
<dbReference type="Proteomes" id="UP000030993">
    <property type="component" value="Unassembled WGS sequence"/>
</dbReference>
<evidence type="ECO:0000256" key="3">
    <source>
        <dbReference type="ARBA" id="ARBA00022538"/>
    </source>
</evidence>
<reference evidence="9 10" key="1">
    <citation type="journal article" date="2013" name="PLoS ONE">
        <title>Identification and characterization of three novel lipases belonging to families II and V from Anaerovibrio lipolyticus 5ST.</title>
        <authorList>
            <person name="Prive F."/>
            <person name="Kaderbhai N.N."/>
            <person name="Girdwood S."/>
            <person name="Worgan H.J."/>
            <person name="Pinloche E."/>
            <person name="Scollan N.D."/>
            <person name="Huws S.A."/>
            <person name="Newbold C.J."/>
        </authorList>
    </citation>
    <scope>NUCLEOTIDE SEQUENCE [LARGE SCALE GENOMIC DNA]</scope>
    <source>
        <strain evidence="9 10">5S</strain>
    </source>
</reference>
<feature type="domain" description="RCK C-terminal" evidence="8">
    <location>
        <begin position="141"/>
        <end position="222"/>
    </location>
</feature>
<dbReference type="AlphaFoldDB" id="A0A0B2JMY5"/>
<dbReference type="PROSITE" id="PS51201">
    <property type="entry name" value="RCK_N"/>
    <property type="match status" value="2"/>
</dbReference>
<evidence type="ECO:0000259" key="8">
    <source>
        <dbReference type="PROSITE" id="PS51202"/>
    </source>
</evidence>
<dbReference type="InterPro" id="IPR006036">
    <property type="entry name" value="K_uptake_TrkA"/>
</dbReference>
<keyword evidence="5" id="KW-0520">NAD</keyword>
<feature type="domain" description="RCK N-terminal" evidence="7">
    <location>
        <begin position="1"/>
        <end position="121"/>
    </location>
</feature>
<protein>
    <recommendedName>
        <fullName evidence="1">Trk system potassium uptake protein TrkA</fullName>
    </recommendedName>
</protein>
<proteinExistence type="predicted"/>
<dbReference type="Pfam" id="PF02254">
    <property type="entry name" value="TrkA_N"/>
    <property type="match status" value="2"/>
</dbReference>
<evidence type="ECO:0000256" key="1">
    <source>
        <dbReference type="ARBA" id="ARBA00017378"/>
    </source>
</evidence>
<sequence length="445" mass="49276">MRIVVVGAGKLGYSIAERLSQEEYDVIVVDNNASRLQNVQASLDVLAIEANGSSPITMNNDDIRGADVLIAVTATDEVNMVSCILAKKHGIKRTIARIRDMQFISEAKEYLKSNFDIDLMLNPELIMAMEINRILMVPAALNIEDFADGQVRLFETKIKKKSPLANIKMKDLDMPTTIMAAMIFRGQRMILPHGDDSFQPGDNAYFIGLTQDIDNFSKNLVERNNSKLNKVTIVGAGRMGRFVATMLDKQHVKVKIFDTKKERCRLVASMFKYHGKAIWADAADINKMLEEGINEADALICLTDDDKLNFLLALLGKHHGVKKTIIRQAKTDYKSILAELGVDISLSSRVLATNEVLAFVRGNSAVSLLQDARAEVTEVTIQDGCSVCNKKLMNAKLPKSCLVCAFVKDDVVEIPNGNTVLAAGGRAIIITEKQETTKVLKYFYN</sequence>
<comment type="caution">
    <text evidence="9">The sequence shown here is derived from an EMBL/GenBank/DDBJ whole genome shotgun (WGS) entry which is preliminary data.</text>
</comment>
<dbReference type="Pfam" id="PF02080">
    <property type="entry name" value="TrkA_C"/>
    <property type="match status" value="2"/>
</dbReference>
<feature type="domain" description="RCK C-terminal" evidence="8">
    <location>
        <begin position="364"/>
        <end position="445"/>
    </location>
</feature>
<evidence type="ECO:0000256" key="4">
    <source>
        <dbReference type="ARBA" id="ARBA00022958"/>
    </source>
</evidence>
<gene>
    <name evidence="9" type="ORF">NZ47_13575</name>
</gene>
<dbReference type="InterPro" id="IPR006037">
    <property type="entry name" value="RCK_C"/>
</dbReference>
<dbReference type="InterPro" id="IPR036721">
    <property type="entry name" value="RCK_C_sf"/>
</dbReference>
<feature type="domain" description="RCK N-terminal" evidence="7">
    <location>
        <begin position="228"/>
        <end position="346"/>
    </location>
</feature>
<dbReference type="PANTHER" id="PTHR43833">
    <property type="entry name" value="POTASSIUM CHANNEL PROTEIN 2-RELATED-RELATED"/>
    <property type="match status" value="1"/>
</dbReference>
<dbReference type="GO" id="GO:0005886">
    <property type="term" value="C:plasma membrane"/>
    <property type="evidence" value="ECO:0007669"/>
    <property type="project" value="InterPro"/>
</dbReference>
<evidence type="ECO:0000256" key="2">
    <source>
        <dbReference type="ARBA" id="ARBA00022448"/>
    </source>
</evidence>
<evidence type="ECO:0000256" key="6">
    <source>
        <dbReference type="ARBA" id="ARBA00023065"/>
    </source>
</evidence>
<name>A0A0B2JMY5_9FIRM</name>
<dbReference type="Gene3D" id="3.30.70.1450">
    <property type="entry name" value="Regulator of K+ conductance, C-terminal domain"/>
    <property type="match status" value="2"/>
</dbReference>
<evidence type="ECO:0000313" key="10">
    <source>
        <dbReference type="Proteomes" id="UP000030993"/>
    </source>
</evidence>
<dbReference type="SUPFAM" id="SSF51735">
    <property type="entry name" value="NAD(P)-binding Rossmann-fold domains"/>
    <property type="match status" value="2"/>
</dbReference>
<dbReference type="PROSITE" id="PS51202">
    <property type="entry name" value="RCK_C"/>
    <property type="match status" value="2"/>
</dbReference>
<dbReference type="NCBIfam" id="NF007039">
    <property type="entry name" value="PRK09496.3-2"/>
    <property type="match status" value="1"/>
</dbReference>
<keyword evidence="3" id="KW-0633">Potassium transport</keyword>
<keyword evidence="10" id="KW-1185">Reference proteome</keyword>
<evidence type="ECO:0000313" key="9">
    <source>
        <dbReference type="EMBL" id="KHM47252.1"/>
    </source>
</evidence>
<dbReference type="Gene3D" id="3.40.50.720">
    <property type="entry name" value="NAD(P)-binding Rossmann-like Domain"/>
    <property type="match status" value="2"/>
</dbReference>
<dbReference type="NCBIfam" id="NF007031">
    <property type="entry name" value="PRK09496.1-2"/>
    <property type="match status" value="1"/>
</dbReference>
<dbReference type="InterPro" id="IPR050721">
    <property type="entry name" value="Trk_Ktr_HKT_K-transport"/>
</dbReference>